<dbReference type="PANTHER" id="PTHR37845:SF1">
    <property type="entry name" value="SEQUENCE ORPHAN"/>
    <property type="match status" value="1"/>
</dbReference>
<evidence type="ECO:0000313" key="2">
    <source>
        <dbReference type="Proteomes" id="UP000693970"/>
    </source>
</evidence>
<evidence type="ECO:0000313" key="1">
    <source>
        <dbReference type="EMBL" id="KAG7355008.1"/>
    </source>
</evidence>
<proteinExistence type="predicted"/>
<dbReference type="PANTHER" id="PTHR37845">
    <property type="entry name" value="SEQUENCE ORPHAN"/>
    <property type="match status" value="1"/>
</dbReference>
<comment type="caution">
    <text evidence="1">The sequence shown here is derived from an EMBL/GenBank/DDBJ whole genome shotgun (WGS) entry which is preliminary data.</text>
</comment>
<accession>A0A9K3L5H3</accession>
<dbReference type="EMBL" id="JAGRRH010000016">
    <property type="protein sequence ID" value="KAG7355008.1"/>
    <property type="molecule type" value="Genomic_DNA"/>
</dbReference>
<name>A0A9K3L5H3_9STRA</name>
<dbReference type="Proteomes" id="UP000693970">
    <property type="component" value="Unassembled WGS sequence"/>
</dbReference>
<dbReference type="InterPro" id="IPR038781">
    <property type="entry name" value="C365.16-ike"/>
</dbReference>
<keyword evidence="2" id="KW-1185">Reference proteome</keyword>
<dbReference type="GO" id="GO:0005739">
    <property type="term" value="C:mitochondrion"/>
    <property type="evidence" value="ECO:0007669"/>
    <property type="project" value="TreeGrafter"/>
</dbReference>
<dbReference type="AlphaFoldDB" id="A0A9K3L5H3"/>
<dbReference type="OrthoDB" id="275936at2759"/>
<organism evidence="1 2">
    <name type="scientific">Nitzschia inconspicua</name>
    <dbReference type="NCBI Taxonomy" id="303405"/>
    <lineage>
        <taxon>Eukaryota</taxon>
        <taxon>Sar</taxon>
        <taxon>Stramenopiles</taxon>
        <taxon>Ochrophyta</taxon>
        <taxon>Bacillariophyta</taxon>
        <taxon>Bacillariophyceae</taxon>
        <taxon>Bacillariophycidae</taxon>
        <taxon>Bacillariales</taxon>
        <taxon>Bacillariaceae</taxon>
        <taxon>Nitzschia</taxon>
    </lineage>
</organism>
<protein>
    <submittedName>
        <fullName evidence="1">Uncharacterized protein</fullName>
    </submittedName>
</protein>
<reference evidence="1" key="2">
    <citation type="submission" date="2021-04" db="EMBL/GenBank/DDBJ databases">
        <authorList>
            <person name="Podell S."/>
        </authorList>
    </citation>
    <scope>NUCLEOTIDE SEQUENCE</scope>
    <source>
        <strain evidence="1">Hildebrandi</strain>
    </source>
</reference>
<reference evidence="1" key="1">
    <citation type="journal article" date="2021" name="Sci. Rep.">
        <title>Diploid genomic architecture of Nitzschia inconspicua, an elite biomass production diatom.</title>
        <authorList>
            <person name="Oliver A."/>
            <person name="Podell S."/>
            <person name="Pinowska A."/>
            <person name="Traller J.C."/>
            <person name="Smith S.R."/>
            <person name="McClure R."/>
            <person name="Beliaev A."/>
            <person name="Bohutskyi P."/>
            <person name="Hill E.A."/>
            <person name="Rabines A."/>
            <person name="Zheng H."/>
            <person name="Allen L.Z."/>
            <person name="Kuo A."/>
            <person name="Grigoriev I.V."/>
            <person name="Allen A.E."/>
            <person name="Hazlebeck D."/>
            <person name="Allen E.E."/>
        </authorList>
    </citation>
    <scope>NUCLEOTIDE SEQUENCE</scope>
    <source>
        <strain evidence="1">Hildebrandi</strain>
    </source>
</reference>
<sequence length="390" mass="42286">MGVEVISERNSNQPTAMATSARSLGLSQAMPLQRIQNMSLGTVSEIPSKIPVPSSATTHNIQRNQRNDDIEAFSPASAPLHMKLVGDVAVALAVTFGVSPFLTVVDKAIVESANGTKPILTSARDSVIAMGRHPIQYIKSPTFLLMWVVYGATYSTANSFKTLEEHQSHQAKRTANGSSVSAVPQIGKMGTFLGTTLVNSGASIMKDRAYARMFSAATPAATSTSYSKSFPKATYAMWMMRDLSVIGSSFILPDLVTSHIVETYRVDAAKAQSICQLTIPVAAQFVAGPFHFLGLDLYNRQHHPSMQMSIGQRIMDRGWALYQGIGPVVAARIARIAPGYGIGGVWNTKLRTAWRQNLVQRQNNKAYLQTPECQSIPLALSLVKQERSVA</sequence>
<gene>
    <name evidence="1" type="ORF">IV203_004364</name>
</gene>